<sequence>MGVDPLFHNCSTSEKFTAKGSYEKNLNKLIGDLYFKTPRTGFGLDSVGRYHDRAYGLSLCQGDVSSTDCKACVAEAETEIRKRCPDNKKAIIW</sequence>
<reference evidence="7 8" key="1">
    <citation type="submission" date="2024-02" db="EMBL/GenBank/DDBJ databases">
        <authorList>
            <person name="Vignale AGUSTIN F."/>
            <person name="Sosa J E."/>
            <person name="Modenutti C."/>
        </authorList>
    </citation>
    <scope>NUCLEOTIDE SEQUENCE [LARGE SCALE GENOMIC DNA]</scope>
</reference>
<accession>A0ABC8V133</accession>
<comment type="subcellular location">
    <subcellularLocation>
        <location evidence="1">Secreted</location>
    </subcellularLocation>
</comment>
<evidence type="ECO:0000256" key="2">
    <source>
        <dbReference type="ARBA" id="ARBA00022525"/>
    </source>
</evidence>
<dbReference type="GO" id="GO:0005576">
    <property type="term" value="C:extracellular region"/>
    <property type="evidence" value="ECO:0007669"/>
    <property type="project" value="UniProtKB-SubCell"/>
</dbReference>
<proteinExistence type="inferred from homology"/>
<dbReference type="InterPro" id="IPR002902">
    <property type="entry name" value="GNK2"/>
</dbReference>
<feature type="domain" description="Gnk2-homologous" evidence="6">
    <location>
        <begin position="4"/>
        <end position="93"/>
    </location>
</feature>
<dbReference type="Gene3D" id="3.30.430.20">
    <property type="entry name" value="Gnk2 domain, C-X8-C-X2-C motif"/>
    <property type="match status" value="1"/>
</dbReference>
<dbReference type="CDD" id="cd23509">
    <property type="entry name" value="Gnk2-like"/>
    <property type="match status" value="1"/>
</dbReference>
<protein>
    <recommendedName>
        <fullName evidence="6">Gnk2-homologous domain-containing protein</fullName>
    </recommendedName>
</protein>
<evidence type="ECO:0000313" key="8">
    <source>
        <dbReference type="Proteomes" id="UP001642360"/>
    </source>
</evidence>
<comment type="caution">
    <text evidence="7">The sequence shown here is derived from an EMBL/GenBank/DDBJ whole genome shotgun (WGS) entry which is preliminary data.</text>
</comment>
<keyword evidence="4" id="KW-0677">Repeat</keyword>
<organism evidence="7 8">
    <name type="scientific">Ilex paraguariensis</name>
    <name type="common">yerba mate</name>
    <dbReference type="NCBI Taxonomy" id="185542"/>
    <lineage>
        <taxon>Eukaryota</taxon>
        <taxon>Viridiplantae</taxon>
        <taxon>Streptophyta</taxon>
        <taxon>Embryophyta</taxon>
        <taxon>Tracheophyta</taxon>
        <taxon>Spermatophyta</taxon>
        <taxon>Magnoliopsida</taxon>
        <taxon>eudicotyledons</taxon>
        <taxon>Gunneridae</taxon>
        <taxon>Pentapetalae</taxon>
        <taxon>asterids</taxon>
        <taxon>campanulids</taxon>
        <taxon>Aquifoliales</taxon>
        <taxon>Aquifoliaceae</taxon>
        <taxon>Ilex</taxon>
    </lineage>
</organism>
<dbReference type="InterPro" id="IPR050581">
    <property type="entry name" value="CRR_secretory_protein"/>
</dbReference>
<evidence type="ECO:0000256" key="4">
    <source>
        <dbReference type="ARBA" id="ARBA00022737"/>
    </source>
</evidence>
<comment type="similarity">
    <text evidence="5">Belongs to the cysteine-rich repeat secretory protein family.</text>
</comment>
<dbReference type="PANTHER" id="PTHR32411">
    <property type="entry name" value="CYSTEINE-RICH REPEAT SECRETORY PROTEIN 38-RELATED"/>
    <property type="match status" value="1"/>
</dbReference>
<evidence type="ECO:0000256" key="1">
    <source>
        <dbReference type="ARBA" id="ARBA00004613"/>
    </source>
</evidence>
<keyword evidence="3" id="KW-0732">Signal</keyword>
<evidence type="ECO:0000256" key="5">
    <source>
        <dbReference type="ARBA" id="ARBA00038515"/>
    </source>
</evidence>
<evidence type="ECO:0000256" key="3">
    <source>
        <dbReference type="ARBA" id="ARBA00022729"/>
    </source>
</evidence>
<evidence type="ECO:0000313" key="7">
    <source>
        <dbReference type="EMBL" id="CAK9187050.1"/>
    </source>
</evidence>
<dbReference type="InterPro" id="IPR038408">
    <property type="entry name" value="GNK2_sf"/>
</dbReference>
<dbReference type="Pfam" id="PF01657">
    <property type="entry name" value="Stress-antifung"/>
    <property type="match status" value="1"/>
</dbReference>
<dbReference type="PANTHER" id="PTHR32411:SF43">
    <property type="entry name" value="CYSTEINE-RICH REPEAT SECRETORY PROTEIN 38"/>
    <property type="match status" value="1"/>
</dbReference>
<dbReference type="PROSITE" id="PS51473">
    <property type="entry name" value="GNK2"/>
    <property type="match status" value="1"/>
</dbReference>
<keyword evidence="8" id="KW-1185">Reference proteome</keyword>
<dbReference type="EMBL" id="CAUOFW020009791">
    <property type="protein sequence ID" value="CAK9187050.1"/>
    <property type="molecule type" value="Genomic_DNA"/>
</dbReference>
<gene>
    <name evidence="7" type="ORF">ILEXP_LOCUS57557</name>
</gene>
<name>A0ABC8V133_9AQUA</name>
<dbReference type="Proteomes" id="UP001642360">
    <property type="component" value="Unassembled WGS sequence"/>
</dbReference>
<keyword evidence="2" id="KW-0964">Secreted</keyword>
<dbReference type="AlphaFoldDB" id="A0ABC8V133"/>
<evidence type="ECO:0000259" key="6">
    <source>
        <dbReference type="PROSITE" id="PS51473"/>
    </source>
</evidence>